<proteinExistence type="inferred from homology"/>
<feature type="domain" description="Endoplasmic reticulum metallopeptidase 1-like C-terminal" evidence="2">
    <location>
        <begin position="240"/>
        <end position="452"/>
    </location>
</feature>
<evidence type="ECO:0000313" key="4">
    <source>
        <dbReference type="WBParaSite" id="jg10740"/>
    </source>
</evidence>
<comment type="similarity">
    <text evidence="1">Belongs to the peptidase M28 family.</text>
</comment>
<protein>
    <recommendedName>
        <fullName evidence="2">Endoplasmic reticulum metallopeptidase 1-like C-terminal domain-containing protein</fullName>
    </recommendedName>
</protein>
<name>A0A915CN40_9BILA</name>
<evidence type="ECO:0000256" key="1">
    <source>
        <dbReference type="ARBA" id="ARBA00010918"/>
    </source>
</evidence>
<organism evidence="3 4">
    <name type="scientific">Ditylenchus dipsaci</name>
    <dbReference type="NCBI Taxonomy" id="166011"/>
    <lineage>
        <taxon>Eukaryota</taxon>
        <taxon>Metazoa</taxon>
        <taxon>Ecdysozoa</taxon>
        <taxon>Nematoda</taxon>
        <taxon>Chromadorea</taxon>
        <taxon>Rhabditida</taxon>
        <taxon>Tylenchina</taxon>
        <taxon>Tylenchomorpha</taxon>
        <taxon>Sphaerularioidea</taxon>
        <taxon>Anguinidae</taxon>
        <taxon>Anguininae</taxon>
        <taxon>Ditylenchus</taxon>
    </lineage>
</organism>
<keyword evidence="3" id="KW-1185">Reference proteome</keyword>
<dbReference type="Proteomes" id="UP000887574">
    <property type="component" value="Unplaced"/>
</dbReference>
<dbReference type="AlphaFoldDB" id="A0A915CN40"/>
<dbReference type="InterPro" id="IPR053973">
    <property type="entry name" value="ERMP1-like_C"/>
</dbReference>
<dbReference type="Pfam" id="PF22248">
    <property type="entry name" value="ERMP1_C"/>
    <property type="match status" value="1"/>
</dbReference>
<evidence type="ECO:0000259" key="2">
    <source>
        <dbReference type="Pfam" id="PF22248"/>
    </source>
</evidence>
<accession>A0A915CN40</accession>
<reference evidence="4" key="1">
    <citation type="submission" date="2022-11" db="UniProtKB">
        <authorList>
            <consortium name="WormBaseParasite"/>
        </authorList>
    </citation>
    <scope>IDENTIFICATION</scope>
</reference>
<evidence type="ECO:0000313" key="3">
    <source>
        <dbReference type="Proteomes" id="UP000887574"/>
    </source>
</evidence>
<dbReference type="WBParaSite" id="jg10740">
    <property type="protein sequence ID" value="jg10740"/>
    <property type="gene ID" value="jg10740"/>
</dbReference>
<sequence>MTRKNQSAPSSKSREAKFLRLDQVNYWSTLLTKFFVLLGLDIAYVKNGWVYHTEFDQTRLIHKGAIQRNGENVLSLIKALISSPYLQQPANFDEGKNWICDILWFYKRHTSKPNCIFIRAYYDCLQNNISTLYIQRCANCICTPRPCFTWNCCDCINVICSCLFAKLVYVLVFNSLPRINHTAVVFDYCLNSCALHCQFDLCEPETAFLIKCCVALCLLAIAIIITTRLGDPYKYSEDSPRLRRLLAAHSKRTVYDFGGKINSTGTGLFIQTMDYRGITDLPEHTFLQGTDKPDCSNTQDDYCQLPYYHPNFKYMKPEYSRWVPLPSSPQITKPISVHMLSRVQPVDTQLNISLVVRGGADRMALHVSPLQGYTLKEWSITKNDSILSEPKNTHYVNMNSGHEHPQETNIWILLENKHPYPLNPEAHPSLEFAVVSHYVHGAEQNSETLQQLKSLIHARRETPHHAVGFWKWAITMTGMTSEIVVHFF</sequence>